<gene>
    <name evidence="1" type="ORF">RIF23_07615</name>
</gene>
<dbReference type="Proteomes" id="UP001250214">
    <property type="component" value="Unassembled WGS sequence"/>
</dbReference>
<dbReference type="EMBL" id="JAVLVT010000003">
    <property type="protein sequence ID" value="MDS1270159.1"/>
    <property type="molecule type" value="Genomic_DNA"/>
</dbReference>
<name>A0ABU2H5N4_9ACTN</name>
<protein>
    <submittedName>
        <fullName evidence="1">Uncharacterized protein</fullName>
    </submittedName>
</protein>
<sequence>MSEDGIGVNPDEVWLRANQVSTKLEEMSNLRDRFRDILDSAREAAGEIEMRNGFNSFMFEYLEYFNTVQEESMQLAENIRDAAGKIQNADSMNADEYDESLHGLLGQDYELRGLPYENICLAGDLDNLDAY</sequence>
<keyword evidence="2" id="KW-1185">Reference proteome</keyword>
<evidence type="ECO:0000313" key="2">
    <source>
        <dbReference type="Proteomes" id="UP001250214"/>
    </source>
</evidence>
<comment type="caution">
    <text evidence="1">The sequence shown here is derived from an EMBL/GenBank/DDBJ whole genome shotgun (WGS) entry which is preliminary data.</text>
</comment>
<accession>A0ABU2H5N4</accession>
<proteinExistence type="predicted"/>
<dbReference type="RefSeq" id="WP_310911697.1">
    <property type="nucleotide sequence ID" value="NZ_JAVLVT010000003.1"/>
</dbReference>
<evidence type="ECO:0000313" key="1">
    <source>
        <dbReference type="EMBL" id="MDS1270159.1"/>
    </source>
</evidence>
<reference evidence="2" key="1">
    <citation type="submission" date="2023-07" db="EMBL/GenBank/DDBJ databases">
        <title>Novel species in the genus Lipingzhangella isolated from Sambhar Salt Lake.</title>
        <authorList>
            <person name="Jiya N."/>
            <person name="Kajale S."/>
            <person name="Sharma A."/>
        </authorList>
    </citation>
    <scope>NUCLEOTIDE SEQUENCE [LARGE SCALE GENOMIC DNA]</scope>
    <source>
        <strain evidence="2">LS1_29</strain>
    </source>
</reference>
<organism evidence="1 2">
    <name type="scientific">Lipingzhangella rawalii</name>
    <dbReference type="NCBI Taxonomy" id="2055835"/>
    <lineage>
        <taxon>Bacteria</taxon>
        <taxon>Bacillati</taxon>
        <taxon>Actinomycetota</taxon>
        <taxon>Actinomycetes</taxon>
        <taxon>Streptosporangiales</taxon>
        <taxon>Nocardiopsidaceae</taxon>
        <taxon>Lipingzhangella</taxon>
    </lineage>
</organism>